<dbReference type="EMBL" id="CAJJDN010000201">
    <property type="protein sequence ID" value="CAD8128956.1"/>
    <property type="molecule type" value="Genomic_DNA"/>
</dbReference>
<dbReference type="Proteomes" id="UP000692954">
    <property type="component" value="Unassembled WGS sequence"/>
</dbReference>
<accession>A0A8S1RL98</accession>
<proteinExistence type="predicted"/>
<evidence type="ECO:0000256" key="1">
    <source>
        <dbReference type="SAM" id="Coils"/>
    </source>
</evidence>
<keyword evidence="1" id="KW-0175">Coiled coil</keyword>
<gene>
    <name evidence="2" type="ORF">PSON_ATCC_30995.1.T2010019</name>
</gene>
<evidence type="ECO:0000313" key="2">
    <source>
        <dbReference type="EMBL" id="CAD8128956.1"/>
    </source>
</evidence>
<sequence>MFNFQKQNIQNQNQIKLKVDYYVNKIILQEKCNKPRIRYLFMRINKKEFEEKLIFKTQNHQQKIEELKKQNMKEYKEQISQLRQIYDLKNQKIEQKFMEEKRLWNQNQIKLLKNLKVNLIIIKMKK</sequence>
<organism evidence="2 3">
    <name type="scientific">Paramecium sonneborni</name>
    <dbReference type="NCBI Taxonomy" id="65129"/>
    <lineage>
        <taxon>Eukaryota</taxon>
        <taxon>Sar</taxon>
        <taxon>Alveolata</taxon>
        <taxon>Ciliophora</taxon>
        <taxon>Intramacronucleata</taxon>
        <taxon>Oligohymenophorea</taxon>
        <taxon>Peniculida</taxon>
        <taxon>Parameciidae</taxon>
        <taxon>Paramecium</taxon>
    </lineage>
</organism>
<protein>
    <submittedName>
        <fullName evidence="2">Uncharacterized protein</fullName>
    </submittedName>
</protein>
<dbReference type="AlphaFoldDB" id="A0A8S1RL98"/>
<feature type="coiled-coil region" evidence="1">
    <location>
        <begin position="50"/>
        <end position="92"/>
    </location>
</feature>
<evidence type="ECO:0000313" key="3">
    <source>
        <dbReference type="Proteomes" id="UP000692954"/>
    </source>
</evidence>
<keyword evidence="3" id="KW-1185">Reference proteome</keyword>
<comment type="caution">
    <text evidence="2">The sequence shown here is derived from an EMBL/GenBank/DDBJ whole genome shotgun (WGS) entry which is preliminary data.</text>
</comment>
<name>A0A8S1RL98_9CILI</name>
<reference evidence="2" key="1">
    <citation type="submission" date="2021-01" db="EMBL/GenBank/DDBJ databases">
        <authorList>
            <consortium name="Genoscope - CEA"/>
            <person name="William W."/>
        </authorList>
    </citation>
    <scope>NUCLEOTIDE SEQUENCE</scope>
</reference>